<sequence>MLKVDLVLNVSPGRLGLSVNSGVDIGLEITAIDPNCTFAHLVEIGDFQGVTMYSLFPAISSVVGKLGDQIGSAGEKGASDSPGQGPPVKARARRPART</sequence>
<evidence type="ECO:0000256" key="1">
    <source>
        <dbReference type="SAM" id="MobiDB-lite"/>
    </source>
</evidence>
<dbReference type="Proteomes" id="UP000266841">
    <property type="component" value="Unassembled WGS sequence"/>
</dbReference>
<accession>K0SRG8</accession>
<comment type="caution">
    <text evidence="2">The sequence shown here is derived from an EMBL/GenBank/DDBJ whole genome shotgun (WGS) entry which is preliminary data.</text>
</comment>
<gene>
    <name evidence="2" type="ORF">THAOC_09909</name>
</gene>
<proteinExistence type="predicted"/>
<dbReference type="EMBL" id="AGNL01010726">
    <property type="protein sequence ID" value="EJK68878.1"/>
    <property type="molecule type" value="Genomic_DNA"/>
</dbReference>
<name>K0SRG8_THAOC</name>
<evidence type="ECO:0000313" key="2">
    <source>
        <dbReference type="EMBL" id="EJK68878.1"/>
    </source>
</evidence>
<reference evidence="2 3" key="1">
    <citation type="journal article" date="2012" name="Genome Biol.">
        <title>Genome and low-iron response of an oceanic diatom adapted to chronic iron limitation.</title>
        <authorList>
            <person name="Lommer M."/>
            <person name="Specht M."/>
            <person name="Roy A.S."/>
            <person name="Kraemer L."/>
            <person name="Andreson R."/>
            <person name="Gutowska M.A."/>
            <person name="Wolf J."/>
            <person name="Bergner S.V."/>
            <person name="Schilhabel M.B."/>
            <person name="Klostermeier U.C."/>
            <person name="Beiko R.G."/>
            <person name="Rosenstiel P."/>
            <person name="Hippler M."/>
            <person name="Laroche J."/>
        </authorList>
    </citation>
    <scope>NUCLEOTIDE SEQUENCE [LARGE SCALE GENOMIC DNA]</scope>
    <source>
        <strain evidence="2 3">CCMP1005</strain>
    </source>
</reference>
<organism evidence="2 3">
    <name type="scientific">Thalassiosira oceanica</name>
    <name type="common">Marine diatom</name>
    <dbReference type="NCBI Taxonomy" id="159749"/>
    <lineage>
        <taxon>Eukaryota</taxon>
        <taxon>Sar</taxon>
        <taxon>Stramenopiles</taxon>
        <taxon>Ochrophyta</taxon>
        <taxon>Bacillariophyta</taxon>
        <taxon>Coscinodiscophyceae</taxon>
        <taxon>Thalassiosirophycidae</taxon>
        <taxon>Thalassiosirales</taxon>
        <taxon>Thalassiosiraceae</taxon>
        <taxon>Thalassiosira</taxon>
    </lineage>
</organism>
<dbReference type="AlphaFoldDB" id="K0SRG8"/>
<feature type="region of interest" description="Disordered" evidence="1">
    <location>
        <begin position="71"/>
        <end position="98"/>
    </location>
</feature>
<evidence type="ECO:0000313" key="3">
    <source>
        <dbReference type="Proteomes" id="UP000266841"/>
    </source>
</evidence>
<protein>
    <submittedName>
        <fullName evidence="2">Uncharacterized protein</fullName>
    </submittedName>
</protein>
<feature type="non-terminal residue" evidence="2">
    <location>
        <position position="98"/>
    </location>
</feature>
<keyword evidence="3" id="KW-1185">Reference proteome</keyword>